<protein>
    <submittedName>
        <fullName evidence="2">MFS transporter</fullName>
    </submittedName>
</protein>
<name>A0A6B0SI85_9EURY</name>
<gene>
    <name evidence="2" type="ORF">GRX66_06485</name>
</gene>
<feature type="transmembrane region" description="Helical" evidence="1">
    <location>
        <begin position="74"/>
        <end position="91"/>
    </location>
</feature>
<evidence type="ECO:0000313" key="3">
    <source>
        <dbReference type="Proteomes" id="UP000471521"/>
    </source>
</evidence>
<feature type="transmembrane region" description="Helical" evidence="1">
    <location>
        <begin position="303"/>
        <end position="324"/>
    </location>
</feature>
<feature type="transmembrane region" description="Helical" evidence="1">
    <location>
        <begin position="97"/>
        <end position="120"/>
    </location>
</feature>
<dbReference type="InterPro" id="IPR036259">
    <property type="entry name" value="MFS_trans_sf"/>
</dbReference>
<feature type="transmembrane region" description="Helical" evidence="1">
    <location>
        <begin position="227"/>
        <end position="250"/>
    </location>
</feature>
<keyword evidence="1" id="KW-0812">Transmembrane</keyword>
<accession>A0A6B0SI85</accession>
<organism evidence="2 3">
    <name type="scientific">Halobacterium bonnevillei</name>
    <dbReference type="NCBI Taxonomy" id="2692200"/>
    <lineage>
        <taxon>Archaea</taxon>
        <taxon>Methanobacteriati</taxon>
        <taxon>Methanobacteriota</taxon>
        <taxon>Stenosarchaea group</taxon>
        <taxon>Halobacteria</taxon>
        <taxon>Halobacteriales</taxon>
        <taxon>Halobacteriaceae</taxon>
        <taxon>Halobacterium</taxon>
    </lineage>
</organism>
<proteinExistence type="predicted"/>
<feature type="transmembrane region" description="Helical" evidence="1">
    <location>
        <begin position="388"/>
        <end position="408"/>
    </location>
</feature>
<dbReference type="InterPro" id="IPR053160">
    <property type="entry name" value="MFS_DHA3_Transporter"/>
</dbReference>
<dbReference type="AlphaFoldDB" id="A0A6B0SI85"/>
<feature type="transmembrane region" description="Helical" evidence="1">
    <location>
        <begin position="166"/>
        <end position="183"/>
    </location>
</feature>
<dbReference type="Proteomes" id="UP000471521">
    <property type="component" value="Unassembled WGS sequence"/>
</dbReference>
<keyword evidence="1" id="KW-1133">Transmembrane helix</keyword>
<dbReference type="RefSeq" id="WP_159525819.1">
    <property type="nucleotide sequence ID" value="NZ_WUUU01000035.1"/>
</dbReference>
<sequence>MSRLSKSAVIRRYYLYRATARPNFHYPVYTLFLLFNGLSLPQIGLIATIQSIVVVGGEIPTGYVGDRIGRRNSLAVGGFLMLVSNASYLVATDFVGFTFTFVMLSFGGTFLSGSGSAWLYDTLKEHEMEDDFTYVSGRSRALSRWVQVVTIPIGGLLYSVNHFYPFYAGVAAAALSLVFVLRLPKNRMYDENVSAEELDEDEDDEQLTIVDALPVIRDQLRAPSLRWFVVYIALIAGAIFTMDMWIQPIAQESLAASFGPTLESWGLTEGVILGLLYSAFTLIGAVASDYASNLEDFLGVRKAMLLIPGFIALSYVFAGFWPILAFPMFFVMKGGGALTGPIQNHYINDQVQSVGRATLLSSVNMLRQVAGIPFRVGSGILAGMYTSIKAVAILGAIFLVGSALLWVFRAPISADYERSGGSSPSPAESAAED</sequence>
<evidence type="ECO:0000256" key="1">
    <source>
        <dbReference type="SAM" id="Phobius"/>
    </source>
</evidence>
<dbReference type="Pfam" id="PF07690">
    <property type="entry name" value="MFS_1"/>
    <property type="match status" value="1"/>
</dbReference>
<dbReference type="InterPro" id="IPR011701">
    <property type="entry name" value="MFS"/>
</dbReference>
<keyword evidence="3" id="KW-1185">Reference proteome</keyword>
<comment type="caution">
    <text evidence="2">The sequence shown here is derived from an EMBL/GenBank/DDBJ whole genome shotgun (WGS) entry which is preliminary data.</text>
</comment>
<dbReference type="PANTHER" id="PTHR23530">
    <property type="entry name" value="TRANSPORT PROTEIN-RELATED"/>
    <property type="match status" value="1"/>
</dbReference>
<keyword evidence="1" id="KW-0472">Membrane</keyword>
<feature type="transmembrane region" description="Helical" evidence="1">
    <location>
        <begin position="270"/>
        <end position="291"/>
    </location>
</feature>
<dbReference type="SUPFAM" id="SSF103473">
    <property type="entry name" value="MFS general substrate transporter"/>
    <property type="match status" value="1"/>
</dbReference>
<evidence type="ECO:0000313" key="2">
    <source>
        <dbReference type="EMBL" id="MXR20266.1"/>
    </source>
</evidence>
<dbReference type="GO" id="GO:0022857">
    <property type="term" value="F:transmembrane transporter activity"/>
    <property type="evidence" value="ECO:0007669"/>
    <property type="project" value="InterPro"/>
</dbReference>
<dbReference type="EMBL" id="WUUU01000035">
    <property type="protein sequence ID" value="MXR20266.1"/>
    <property type="molecule type" value="Genomic_DNA"/>
</dbReference>
<dbReference type="Gene3D" id="1.20.1250.20">
    <property type="entry name" value="MFS general substrate transporter like domains"/>
    <property type="match status" value="1"/>
</dbReference>
<feature type="transmembrane region" description="Helical" evidence="1">
    <location>
        <begin position="141"/>
        <end position="160"/>
    </location>
</feature>
<reference evidence="2 3" key="1">
    <citation type="submission" date="2019-12" db="EMBL/GenBank/DDBJ databases">
        <title>Isolation and characterization of three novel carbon monoxide-oxidizing members of Halobacteria from salione crusts and soils.</title>
        <authorList>
            <person name="Myers M.R."/>
            <person name="King G.M."/>
        </authorList>
    </citation>
    <scope>NUCLEOTIDE SEQUENCE [LARGE SCALE GENOMIC DNA]</scope>
    <source>
        <strain evidence="2 3">PCN9</strain>
    </source>
</reference>
<dbReference type="OrthoDB" id="85689at2157"/>
<dbReference type="PANTHER" id="PTHR23530:SF1">
    <property type="entry name" value="PERMEASE, MAJOR FACILITATOR SUPERFAMILY-RELATED"/>
    <property type="match status" value="1"/>
</dbReference>